<dbReference type="OrthoDB" id="9777801at2"/>
<sequence>MITVMGATGRTGNAIAKLLLDDGVNVRAAARSETKLAALAALGAETVAGDAGDTEFLTRAFQGADAVYTLLPHDPAEPDYHGAQRRMGEAIAAAIRSAGVRRVVFLSSVGADHPVGTGFVASLYDQEERLRQLDGVNVLNLRPGSFFENFHEMLPLIRQEGIAGDVVTPDLRIPMVATRDIAGAAAAALKARDWSGVVVRELLGPRDLSYAEAVAILGARIGKPDLAYVQFREGEMIGALTHMGCSADFARMYVELAQAINHGAVKSQEVRSSASTTPTRFEDFADELAQAYFAV</sequence>
<accession>A0A402CTQ2</accession>
<name>A0A402CTQ2_9BACT</name>
<dbReference type="Proteomes" id="UP000287394">
    <property type="component" value="Chromosome"/>
</dbReference>
<dbReference type="Gene3D" id="3.40.50.720">
    <property type="entry name" value="NAD(P)-binding Rossmann-like Domain"/>
    <property type="match status" value="1"/>
</dbReference>
<dbReference type="SUPFAM" id="SSF51735">
    <property type="entry name" value="NAD(P)-binding Rossmann-fold domains"/>
    <property type="match status" value="1"/>
</dbReference>
<dbReference type="Gene3D" id="3.90.25.10">
    <property type="entry name" value="UDP-galactose 4-epimerase, domain 1"/>
    <property type="match status" value="1"/>
</dbReference>
<evidence type="ECO:0000259" key="1">
    <source>
        <dbReference type="Pfam" id="PF05368"/>
    </source>
</evidence>
<gene>
    <name evidence="2" type="ORF">CCAX7_26950</name>
</gene>
<dbReference type="InterPro" id="IPR008030">
    <property type="entry name" value="NmrA-like"/>
</dbReference>
<dbReference type="EMBL" id="AP025739">
    <property type="protein sequence ID" value="BDI30644.1"/>
    <property type="molecule type" value="Genomic_DNA"/>
</dbReference>
<organism evidence="2 3">
    <name type="scientific">Capsulimonas corticalis</name>
    <dbReference type="NCBI Taxonomy" id="2219043"/>
    <lineage>
        <taxon>Bacteria</taxon>
        <taxon>Bacillati</taxon>
        <taxon>Armatimonadota</taxon>
        <taxon>Armatimonadia</taxon>
        <taxon>Capsulimonadales</taxon>
        <taxon>Capsulimonadaceae</taxon>
        <taxon>Capsulimonas</taxon>
    </lineage>
</organism>
<reference evidence="2 3" key="1">
    <citation type="journal article" date="2019" name="Int. J. Syst. Evol. Microbiol.">
        <title>Capsulimonas corticalis gen. nov., sp. nov., an aerobic capsulated bacterium, of a novel bacterial order, Capsulimonadales ord. nov., of the class Armatimonadia of the phylum Armatimonadetes.</title>
        <authorList>
            <person name="Li J."/>
            <person name="Kudo C."/>
            <person name="Tonouchi A."/>
        </authorList>
    </citation>
    <scope>NUCLEOTIDE SEQUENCE [LARGE SCALE GENOMIC DNA]</scope>
    <source>
        <strain evidence="2 3">AX-7</strain>
    </source>
</reference>
<dbReference type="PANTHER" id="PTHR43162">
    <property type="match status" value="1"/>
</dbReference>
<dbReference type="KEGG" id="ccot:CCAX7_26950"/>
<dbReference type="InterPro" id="IPR051604">
    <property type="entry name" value="Ergot_Alk_Oxidoreductase"/>
</dbReference>
<evidence type="ECO:0000313" key="3">
    <source>
        <dbReference type="Proteomes" id="UP000287394"/>
    </source>
</evidence>
<dbReference type="AlphaFoldDB" id="A0A402CTQ2"/>
<dbReference type="InterPro" id="IPR036291">
    <property type="entry name" value="NAD(P)-bd_dom_sf"/>
</dbReference>
<keyword evidence="3" id="KW-1185">Reference proteome</keyword>
<dbReference type="PANTHER" id="PTHR43162:SF1">
    <property type="entry name" value="PRESTALK A DIFFERENTIATION PROTEIN A"/>
    <property type="match status" value="1"/>
</dbReference>
<dbReference type="RefSeq" id="WP_119320756.1">
    <property type="nucleotide sequence ID" value="NZ_AP025739.1"/>
</dbReference>
<protein>
    <submittedName>
        <fullName evidence="2">NmrA family transcriptional regulator</fullName>
    </submittedName>
</protein>
<evidence type="ECO:0000313" key="2">
    <source>
        <dbReference type="EMBL" id="BDI30644.1"/>
    </source>
</evidence>
<feature type="domain" description="NmrA-like" evidence="1">
    <location>
        <begin position="2"/>
        <end position="263"/>
    </location>
</feature>
<proteinExistence type="predicted"/>
<dbReference type="Pfam" id="PF05368">
    <property type="entry name" value="NmrA"/>
    <property type="match status" value="1"/>
</dbReference>